<evidence type="ECO:0000313" key="1">
    <source>
        <dbReference type="EMBL" id="NTS66823.1"/>
    </source>
</evidence>
<dbReference type="Proteomes" id="UP000621447">
    <property type="component" value="Unassembled WGS sequence"/>
</dbReference>
<sequence length="138" mass="14870">MMPTDHEIAFLLDLCGRIMFTYALDPDLAGCALGIANSDAHSMIADERPTSTLEADQAACLPLFANILVRLELRFRHDGDATRAAFSLPLAALNGAVPANLLSGGVTAARYSRQHRWHGRTDGSLVAHRALNQTDGKD</sequence>
<accession>A0ABX2JSN3</accession>
<name>A0ABX2JSN3_9SPHN</name>
<gene>
    <name evidence="1" type="ORF">HRV97_16915</name>
</gene>
<evidence type="ECO:0000313" key="2">
    <source>
        <dbReference type="Proteomes" id="UP000621447"/>
    </source>
</evidence>
<organism evidence="1 2">
    <name type="scientific">Sphingomonas hominis</name>
    <dbReference type="NCBI Taxonomy" id="2741495"/>
    <lineage>
        <taxon>Bacteria</taxon>
        <taxon>Pseudomonadati</taxon>
        <taxon>Pseudomonadota</taxon>
        <taxon>Alphaproteobacteria</taxon>
        <taxon>Sphingomonadales</taxon>
        <taxon>Sphingomonadaceae</taxon>
        <taxon>Sphingomonas</taxon>
    </lineage>
</organism>
<dbReference type="RefSeq" id="WP_174195303.1">
    <property type="nucleotide sequence ID" value="NZ_JABULH010000018.1"/>
</dbReference>
<reference evidence="1 2" key="1">
    <citation type="submission" date="2020-06" db="EMBL/GenBank/DDBJ databases">
        <title>Sphingomonas hominis sp. nov., a member of the Sphingomonas, isolated from the hair of a 22-year-old girl.</title>
        <authorList>
            <person name="Zhang D.-F."/>
            <person name="Cui X.-W."/>
        </authorList>
    </citation>
    <scope>NUCLEOTIDE SEQUENCE [LARGE SCALE GENOMIC DNA]</scope>
    <source>
        <strain evidence="1 2">HHU CXW</strain>
    </source>
</reference>
<protein>
    <submittedName>
        <fullName evidence="1">Uncharacterized protein</fullName>
    </submittedName>
</protein>
<proteinExistence type="predicted"/>
<comment type="caution">
    <text evidence="1">The sequence shown here is derived from an EMBL/GenBank/DDBJ whole genome shotgun (WGS) entry which is preliminary data.</text>
</comment>
<dbReference type="EMBL" id="JABULH010000018">
    <property type="protein sequence ID" value="NTS66823.1"/>
    <property type="molecule type" value="Genomic_DNA"/>
</dbReference>
<keyword evidence="2" id="KW-1185">Reference proteome</keyword>